<dbReference type="Pfam" id="PF08567">
    <property type="entry name" value="PH_TFIIH"/>
    <property type="match status" value="1"/>
</dbReference>
<feature type="region of interest" description="Disordered" evidence="7">
    <location>
        <begin position="77"/>
        <end position="159"/>
    </location>
</feature>
<evidence type="ECO:0000313" key="9">
    <source>
        <dbReference type="EMBL" id="PWN93297.1"/>
    </source>
</evidence>
<accession>A0A316YV54</accession>
<dbReference type="Proteomes" id="UP000245768">
    <property type="component" value="Unassembled WGS sequence"/>
</dbReference>
<dbReference type="GO" id="GO:0000439">
    <property type="term" value="C:transcription factor TFIIH core complex"/>
    <property type="evidence" value="ECO:0007669"/>
    <property type="project" value="InterPro"/>
</dbReference>
<dbReference type="SMART" id="SM00751">
    <property type="entry name" value="BSD"/>
    <property type="match status" value="2"/>
</dbReference>
<comment type="similarity">
    <text evidence="2">Belongs to the TFB1 family.</text>
</comment>
<dbReference type="OrthoDB" id="360521at2759"/>
<evidence type="ECO:0000256" key="1">
    <source>
        <dbReference type="ARBA" id="ARBA00004123"/>
    </source>
</evidence>
<dbReference type="InterPro" id="IPR027079">
    <property type="entry name" value="Tfb1/GTF2H1"/>
</dbReference>
<feature type="compositionally biased region" description="Low complexity" evidence="7">
    <location>
        <begin position="110"/>
        <end position="130"/>
    </location>
</feature>
<reference evidence="9 10" key="1">
    <citation type="journal article" date="2018" name="Mol. Biol. Evol.">
        <title>Broad Genomic Sampling Reveals a Smut Pathogenic Ancestry of the Fungal Clade Ustilaginomycotina.</title>
        <authorList>
            <person name="Kijpornyongpan T."/>
            <person name="Mondo S.J."/>
            <person name="Barry K."/>
            <person name="Sandor L."/>
            <person name="Lee J."/>
            <person name="Lipzen A."/>
            <person name="Pangilinan J."/>
            <person name="LaButti K."/>
            <person name="Hainaut M."/>
            <person name="Henrissat B."/>
            <person name="Grigoriev I.V."/>
            <person name="Spatafora J.W."/>
            <person name="Aime M.C."/>
        </authorList>
    </citation>
    <scope>NUCLEOTIDE SEQUENCE [LARGE SCALE GENOMIC DNA]</scope>
    <source>
        <strain evidence="9 10">MCA 4198</strain>
    </source>
</reference>
<feature type="region of interest" description="Disordered" evidence="7">
    <location>
        <begin position="540"/>
        <end position="569"/>
    </location>
</feature>
<dbReference type="SUPFAM" id="SSF50729">
    <property type="entry name" value="PH domain-like"/>
    <property type="match status" value="1"/>
</dbReference>
<dbReference type="PROSITE" id="PS50858">
    <property type="entry name" value="BSD"/>
    <property type="match status" value="2"/>
</dbReference>
<keyword evidence="6" id="KW-0539">Nucleus</keyword>
<proteinExistence type="inferred from homology"/>
<dbReference type="Pfam" id="PF03909">
    <property type="entry name" value="BSD"/>
    <property type="match status" value="1"/>
</dbReference>
<dbReference type="Gene3D" id="1.10.3970.10">
    <property type="entry name" value="BSD domain"/>
    <property type="match status" value="1"/>
</dbReference>
<dbReference type="InterPro" id="IPR005607">
    <property type="entry name" value="BSD_dom"/>
</dbReference>
<dbReference type="InterPro" id="IPR035925">
    <property type="entry name" value="BSD_dom_sf"/>
</dbReference>
<dbReference type="GO" id="GO:0006289">
    <property type="term" value="P:nucleotide-excision repair"/>
    <property type="evidence" value="ECO:0007669"/>
    <property type="project" value="InterPro"/>
</dbReference>
<sequence>MASQQLHAAASWQKLAGSLSLEESSGILRWQPSSSSSTTSPIVVAPGSIIGILISKPDAPRVSLKVRLNGPLAPDDKDSVLFEYTGGGSGDRQRALDDRERFKDRLSEIASKNKASTSTSNSTSTSTPAAVPSPAPASPAVATSIADKGKARASPAVSAEKRQREELDLRIRVLQANPTLALLHRQVVMSKQITDVEFWSHPARAALLNAERASASQRAGRNARIADPRPSTNEAGETRINMTPELVRDLKAQFPVVARAFEENVPEVMEEEEFWRRYFSSKLYHRLRSSARSKASQHIIKQDDVFDRYLEDEDDGIEPRRKQFDAHDRFLDLGATAEDHQETGNEKDWTMRAGGERKTLPLIRRFNDHSQSLLDSALGEQEEAQRRKRKKTGGVDQEYGDGDDDDEEEEEEDSRIVIEELGEEGTTQRQWLDMRDQRQLFESRMGGTNARVDATNVTESDVRRMVDSTRAAWSLSLSDFDAGDAAGAMKSMLSNIRARNEARALRGGGADLPSKIQSRLTSSQATTTEFLRHFWAAIAPQPSTSETTGGGDEEQQQTPKERKVKAAKMSAKLASLVVDGKTVPRKRAMEDMERDAEQALPGSGRERVRAALGPTEQAVRRALTLAQSQAGAQ</sequence>
<dbReference type="SUPFAM" id="SSF140383">
    <property type="entry name" value="BSD domain-like"/>
    <property type="match status" value="2"/>
</dbReference>
<dbReference type="Gene3D" id="2.30.29.30">
    <property type="entry name" value="Pleckstrin-homology domain (PH domain)/Phosphotyrosine-binding domain (PTB)"/>
    <property type="match status" value="1"/>
</dbReference>
<evidence type="ECO:0000256" key="6">
    <source>
        <dbReference type="ARBA" id="ARBA00023242"/>
    </source>
</evidence>
<evidence type="ECO:0000256" key="4">
    <source>
        <dbReference type="ARBA" id="ARBA00023015"/>
    </source>
</evidence>
<gene>
    <name evidence="9" type="ORF">FA10DRAFT_263961</name>
</gene>
<dbReference type="Gene3D" id="6.10.140.1200">
    <property type="match status" value="1"/>
</dbReference>
<dbReference type="STRING" id="215250.A0A316YV54"/>
<keyword evidence="3" id="KW-0677">Repeat</keyword>
<dbReference type="GO" id="GO:0006351">
    <property type="term" value="P:DNA-templated transcription"/>
    <property type="evidence" value="ECO:0007669"/>
    <property type="project" value="InterPro"/>
</dbReference>
<dbReference type="GeneID" id="37042364"/>
<keyword evidence="4" id="KW-0805">Transcription regulation</keyword>
<feature type="compositionally biased region" description="Basic and acidic residues" evidence="7">
    <location>
        <begin position="91"/>
        <end position="107"/>
    </location>
</feature>
<dbReference type="InParanoid" id="A0A316YV54"/>
<evidence type="ECO:0000259" key="8">
    <source>
        <dbReference type="PROSITE" id="PS50858"/>
    </source>
</evidence>
<protein>
    <recommendedName>
        <fullName evidence="8">BSD domain-containing protein</fullName>
    </recommendedName>
</protein>
<dbReference type="EMBL" id="KZ819634">
    <property type="protein sequence ID" value="PWN93297.1"/>
    <property type="molecule type" value="Genomic_DNA"/>
</dbReference>
<organism evidence="9 10">
    <name type="scientific">Acaromyces ingoldii</name>
    <dbReference type="NCBI Taxonomy" id="215250"/>
    <lineage>
        <taxon>Eukaryota</taxon>
        <taxon>Fungi</taxon>
        <taxon>Dikarya</taxon>
        <taxon>Basidiomycota</taxon>
        <taxon>Ustilaginomycotina</taxon>
        <taxon>Exobasidiomycetes</taxon>
        <taxon>Exobasidiales</taxon>
        <taxon>Cryptobasidiaceae</taxon>
        <taxon>Acaromyces</taxon>
    </lineage>
</organism>
<feature type="domain" description="BSD" evidence="8">
    <location>
        <begin position="234"/>
        <end position="286"/>
    </location>
</feature>
<dbReference type="InterPro" id="IPR013876">
    <property type="entry name" value="TFIIH_BTF_p62_N"/>
</dbReference>
<keyword evidence="5" id="KW-0804">Transcription</keyword>
<dbReference type="FunCoup" id="A0A316YV54">
    <property type="interactions" value="499"/>
</dbReference>
<evidence type="ECO:0000256" key="3">
    <source>
        <dbReference type="ARBA" id="ARBA00022737"/>
    </source>
</evidence>
<dbReference type="RefSeq" id="XP_025380495.1">
    <property type="nucleotide sequence ID" value="XM_025520448.1"/>
</dbReference>
<feature type="compositionally biased region" description="Acidic residues" evidence="7">
    <location>
        <begin position="398"/>
        <end position="413"/>
    </location>
</feature>
<feature type="compositionally biased region" description="Basic and acidic residues" evidence="7">
    <location>
        <begin position="587"/>
        <end position="597"/>
    </location>
</feature>
<feature type="domain" description="BSD" evidence="8">
    <location>
        <begin position="163"/>
        <end position="200"/>
    </location>
</feature>
<feature type="region of interest" description="Disordered" evidence="7">
    <location>
        <begin position="581"/>
        <end position="608"/>
    </location>
</feature>
<evidence type="ECO:0000256" key="2">
    <source>
        <dbReference type="ARBA" id="ARBA00009448"/>
    </source>
</evidence>
<dbReference type="AlphaFoldDB" id="A0A316YV54"/>
<comment type="subcellular location">
    <subcellularLocation>
        <location evidence="1">Nucleus</location>
    </subcellularLocation>
</comment>
<feature type="region of interest" description="Disordered" evidence="7">
    <location>
        <begin position="377"/>
        <end position="414"/>
    </location>
</feature>
<dbReference type="PANTHER" id="PTHR12856">
    <property type="entry name" value="TRANSCRIPTION INITIATION FACTOR IIH-RELATED"/>
    <property type="match status" value="1"/>
</dbReference>
<evidence type="ECO:0000256" key="7">
    <source>
        <dbReference type="SAM" id="MobiDB-lite"/>
    </source>
</evidence>
<evidence type="ECO:0000313" key="10">
    <source>
        <dbReference type="Proteomes" id="UP000245768"/>
    </source>
</evidence>
<keyword evidence="10" id="KW-1185">Reference proteome</keyword>
<name>A0A316YV54_9BASI</name>
<dbReference type="InterPro" id="IPR011993">
    <property type="entry name" value="PH-like_dom_sf"/>
</dbReference>
<evidence type="ECO:0000256" key="5">
    <source>
        <dbReference type="ARBA" id="ARBA00023163"/>
    </source>
</evidence>